<dbReference type="EMBL" id="JABWDY010038485">
    <property type="protein sequence ID" value="KAF5179663.1"/>
    <property type="molecule type" value="Genomic_DNA"/>
</dbReference>
<keyword evidence="3" id="KW-1185">Reference proteome</keyword>
<dbReference type="PANTHER" id="PTHR31672">
    <property type="entry name" value="BNACNNG10540D PROTEIN"/>
    <property type="match status" value="1"/>
</dbReference>
<dbReference type="SUPFAM" id="SSF81383">
    <property type="entry name" value="F-box domain"/>
    <property type="match status" value="1"/>
</dbReference>
<organism evidence="2 3">
    <name type="scientific">Thalictrum thalictroides</name>
    <name type="common">Rue-anemone</name>
    <name type="synonym">Anemone thalictroides</name>
    <dbReference type="NCBI Taxonomy" id="46969"/>
    <lineage>
        <taxon>Eukaryota</taxon>
        <taxon>Viridiplantae</taxon>
        <taxon>Streptophyta</taxon>
        <taxon>Embryophyta</taxon>
        <taxon>Tracheophyta</taxon>
        <taxon>Spermatophyta</taxon>
        <taxon>Magnoliopsida</taxon>
        <taxon>Ranunculales</taxon>
        <taxon>Ranunculaceae</taxon>
        <taxon>Thalictroideae</taxon>
        <taxon>Thalictrum</taxon>
    </lineage>
</organism>
<dbReference type="Proteomes" id="UP000554482">
    <property type="component" value="Unassembled WGS sequence"/>
</dbReference>
<dbReference type="OrthoDB" id="1938527at2759"/>
<feature type="domain" description="F-box" evidence="1">
    <location>
        <begin position="3"/>
        <end position="49"/>
    </location>
</feature>
<dbReference type="PROSITE" id="PS50181">
    <property type="entry name" value="FBOX"/>
    <property type="match status" value="1"/>
</dbReference>
<dbReference type="AlphaFoldDB" id="A0A7J6V431"/>
<evidence type="ECO:0000313" key="3">
    <source>
        <dbReference type="Proteomes" id="UP000554482"/>
    </source>
</evidence>
<dbReference type="SMART" id="SM00256">
    <property type="entry name" value="FBOX"/>
    <property type="match status" value="1"/>
</dbReference>
<sequence length="292" mass="34817">MTLPVVDHLPEELLSEILQKLPAKFLIQVKSVCKLWSNQVSNRHFARSHLVHYHHQQHSADEQVIIIERSCLQPYKHDYYCIKVVQDIKDVQEEKQFKIYCKIKDFFMKDQEGETTEWQEFDTGYKNSDIMSTQSLTLVNKEYHWLRFQDNGTVRFEPYLYSMNAGTEEIKFRETKISSEITCSFGHNSLLEIKGSLCLTDSVSNNFNQINIWTLHDKDEYNRQWTKTQSIVLDSEFKTSPHVYSFPCSYQRQTVILIQYKNLLLFYDLEKKESRNFDFPIDHFSQIEIPRQ</sequence>
<dbReference type="Gene3D" id="1.20.1280.50">
    <property type="match status" value="1"/>
</dbReference>
<dbReference type="InterPro" id="IPR050796">
    <property type="entry name" value="SCF_F-box_component"/>
</dbReference>
<reference evidence="2 3" key="1">
    <citation type="submission" date="2020-06" db="EMBL/GenBank/DDBJ databases">
        <title>Transcriptomic and genomic resources for Thalictrum thalictroides and T. hernandezii: Facilitating candidate gene discovery in an emerging model plant lineage.</title>
        <authorList>
            <person name="Arias T."/>
            <person name="Riano-Pachon D.M."/>
            <person name="Di Stilio V.S."/>
        </authorList>
    </citation>
    <scope>NUCLEOTIDE SEQUENCE [LARGE SCALE GENOMIC DNA]</scope>
    <source>
        <strain evidence="3">cv. WT478/WT964</strain>
        <tissue evidence="2">Leaves</tissue>
    </source>
</reference>
<accession>A0A7J6V431</accession>
<name>A0A7J6V431_THATH</name>
<dbReference type="InterPro" id="IPR001810">
    <property type="entry name" value="F-box_dom"/>
</dbReference>
<dbReference type="PANTHER" id="PTHR31672:SF13">
    <property type="entry name" value="F-BOX PROTEIN CPR30-LIKE"/>
    <property type="match status" value="1"/>
</dbReference>
<dbReference type="Pfam" id="PF00646">
    <property type="entry name" value="F-box"/>
    <property type="match status" value="1"/>
</dbReference>
<evidence type="ECO:0000259" key="1">
    <source>
        <dbReference type="PROSITE" id="PS50181"/>
    </source>
</evidence>
<evidence type="ECO:0000313" key="2">
    <source>
        <dbReference type="EMBL" id="KAF5179663.1"/>
    </source>
</evidence>
<protein>
    <recommendedName>
        <fullName evidence="1">F-box domain-containing protein</fullName>
    </recommendedName>
</protein>
<proteinExistence type="predicted"/>
<comment type="caution">
    <text evidence="2">The sequence shown here is derived from an EMBL/GenBank/DDBJ whole genome shotgun (WGS) entry which is preliminary data.</text>
</comment>
<gene>
    <name evidence="2" type="ORF">FRX31_030745</name>
</gene>
<dbReference type="InterPro" id="IPR036047">
    <property type="entry name" value="F-box-like_dom_sf"/>
</dbReference>